<evidence type="ECO:0000256" key="2">
    <source>
        <dbReference type="ARBA" id="ARBA00022827"/>
    </source>
</evidence>
<proteinExistence type="predicted"/>
<evidence type="ECO:0000256" key="3">
    <source>
        <dbReference type="PIRSR" id="PIRSR602081-1"/>
    </source>
</evidence>
<dbReference type="GO" id="GO:0032922">
    <property type="term" value="P:circadian regulation of gene expression"/>
    <property type="evidence" value="ECO:0007669"/>
    <property type="project" value="TreeGrafter"/>
</dbReference>
<dbReference type="InterPro" id="IPR036134">
    <property type="entry name" value="Crypto/Photolyase_FAD-like_sf"/>
</dbReference>
<dbReference type="GO" id="GO:0003677">
    <property type="term" value="F:DNA binding"/>
    <property type="evidence" value="ECO:0007669"/>
    <property type="project" value="TreeGrafter"/>
</dbReference>
<feature type="region of interest" description="Disordered" evidence="5">
    <location>
        <begin position="252"/>
        <end position="286"/>
    </location>
</feature>
<dbReference type="GO" id="GO:0043153">
    <property type="term" value="P:entrainment of circadian clock by photoperiod"/>
    <property type="evidence" value="ECO:0007669"/>
    <property type="project" value="TreeGrafter"/>
</dbReference>
<dbReference type="GO" id="GO:0005737">
    <property type="term" value="C:cytoplasm"/>
    <property type="evidence" value="ECO:0007669"/>
    <property type="project" value="TreeGrafter"/>
</dbReference>
<dbReference type="EMBL" id="PYYB01000001">
    <property type="protein sequence ID" value="PTL58523.1"/>
    <property type="molecule type" value="Genomic_DNA"/>
</dbReference>
<accession>A0A2T4UGZ8</accession>
<evidence type="ECO:0000259" key="6">
    <source>
        <dbReference type="Pfam" id="PF03441"/>
    </source>
</evidence>
<dbReference type="GO" id="GO:0071949">
    <property type="term" value="F:FAD binding"/>
    <property type="evidence" value="ECO:0007669"/>
    <property type="project" value="TreeGrafter"/>
</dbReference>
<evidence type="ECO:0000313" key="7">
    <source>
        <dbReference type="EMBL" id="PTL58523.1"/>
    </source>
</evidence>
<dbReference type="GO" id="GO:0003904">
    <property type="term" value="F:deoxyribodipyrimidine photo-lyase activity"/>
    <property type="evidence" value="ECO:0007669"/>
    <property type="project" value="TreeGrafter"/>
</dbReference>
<feature type="site" description="Electron transfer via tryptophanyl radical" evidence="4">
    <location>
        <position position="142"/>
    </location>
</feature>
<keyword evidence="2 3" id="KW-0274">FAD</keyword>
<evidence type="ECO:0000313" key="8">
    <source>
        <dbReference type="Proteomes" id="UP000240739"/>
    </source>
</evidence>
<dbReference type="InterPro" id="IPR005101">
    <property type="entry name" value="Cryptochr/Photolyase_FAD-bd"/>
</dbReference>
<protein>
    <submittedName>
        <fullName evidence="7">Deoxyribodipyrimidine photolyase</fullName>
    </submittedName>
</protein>
<dbReference type="InterPro" id="IPR036155">
    <property type="entry name" value="Crypto/Photolyase_N_sf"/>
</dbReference>
<comment type="caution">
    <text evidence="7">The sequence shown here is derived from an EMBL/GenBank/DDBJ whole genome shotgun (WGS) entry which is preliminary data.</text>
</comment>
<dbReference type="Proteomes" id="UP000240739">
    <property type="component" value="Unassembled WGS sequence"/>
</dbReference>
<feature type="binding site" evidence="3">
    <location>
        <position position="105"/>
    </location>
    <ligand>
        <name>FAD</name>
        <dbReference type="ChEBI" id="CHEBI:57692"/>
    </ligand>
</feature>
<keyword evidence="8" id="KW-1185">Reference proteome</keyword>
<feature type="domain" description="Cryptochrome/DNA photolyase FAD-binding" evidence="6">
    <location>
        <begin position="152"/>
        <end position="220"/>
    </location>
</feature>
<dbReference type="AlphaFoldDB" id="A0A2T4UGZ8"/>
<feature type="site" description="Electron transfer via tryptophanyl radical" evidence="4">
    <location>
        <position position="209"/>
    </location>
</feature>
<comment type="cofactor">
    <cofactor evidence="3">
        <name>FAD</name>
        <dbReference type="ChEBI" id="CHEBI:57692"/>
    </cofactor>
    <text evidence="3">Binds 1 FAD per subunit.</text>
</comment>
<feature type="binding site" evidence="3">
    <location>
        <position position="58"/>
    </location>
    <ligand>
        <name>FAD</name>
        <dbReference type="ChEBI" id="CHEBI:57692"/>
    </ligand>
</feature>
<evidence type="ECO:0000256" key="4">
    <source>
        <dbReference type="PIRSR" id="PIRSR602081-2"/>
    </source>
</evidence>
<dbReference type="PANTHER" id="PTHR11455:SF18">
    <property type="entry name" value="SI:CH1073-390K14.1"/>
    <property type="match status" value="1"/>
</dbReference>
<reference evidence="7 8" key="1">
    <citation type="submission" date="2018-03" db="EMBL/GenBank/DDBJ databases">
        <title>Aquarubrobacter algicola gen. nov., sp. nov., a novel actinobacterium isolated from shallow eutrophic lake during the end of cyanobacterial harmful algal blooms.</title>
        <authorList>
            <person name="Chun S.J."/>
        </authorList>
    </citation>
    <scope>NUCLEOTIDE SEQUENCE [LARGE SCALE GENOMIC DNA]</scope>
    <source>
        <strain evidence="7 8">Seoho-28</strain>
    </source>
</reference>
<evidence type="ECO:0000256" key="1">
    <source>
        <dbReference type="ARBA" id="ARBA00022630"/>
    </source>
</evidence>
<dbReference type="OrthoDB" id="9772484at2"/>
<keyword evidence="7" id="KW-0456">Lyase</keyword>
<dbReference type="Pfam" id="PF03441">
    <property type="entry name" value="FAD_binding_7"/>
    <property type="match status" value="1"/>
</dbReference>
<dbReference type="RefSeq" id="WP_107566961.1">
    <property type="nucleotide sequence ID" value="NZ_PYYB01000001.1"/>
</dbReference>
<dbReference type="PANTHER" id="PTHR11455">
    <property type="entry name" value="CRYPTOCHROME"/>
    <property type="match status" value="1"/>
</dbReference>
<gene>
    <name evidence="7" type="ORF">C7Y72_02055</name>
</gene>
<dbReference type="SUPFAM" id="SSF48173">
    <property type="entry name" value="Cryptochrome/photolyase FAD-binding domain"/>
    <property type="match status" value="1"/>
</dbReference>
<dbReference type="Gene3D" id="1.25.40.80">
    <property type="match status" value="1"/>
</dbReference>
<organism evidence="7 8">
    <name type="scientific">Paraconexibacter algicola</name>
    <dbReference type="NCBI Taxonomy" id="2133960"/>
    <lineage>
        <taxon>Bacteria</taxon>
        <taxon>Bacillati</taxon>
        <taxon>Actinomycetota</taxon>
        <taxon>Thermoleophilia</taxon>
        <taxon>Solirubrobacterales</taxon>
        <taxon>Paraconexibacteraceae</taxon>
        <taxon>Paraconexibacter</taxon>
    </lineage>
</organism>
<evidence type="ECO:0000256" key="5">
    <source>
        <dbReference type="SAM" id="MobiDB-lite"/>
    </source>
</evidence>
<keyword evidence="1 3" id="KW-0285">Flavoprotein</keyword>
<dbReference type="SUPFAM" id="SSF52425">
    <property type="entry name" value="Cryptochrome/photolyase, N-terminal domain"/>
    <property type="match status" value="1"/>
</dbReference>
<sequence>MADLPLPVPTIDDAPAWVAEHLGGLYAESPGPVPVSGAFTGGQAAADAALGLYDVSGYARTRSEVLPVGRRGASRLSPYIRHGLLPLPRVWAAVGDGPARDRTKFRDELLWQEYSRHLYARLGAATARPLRYAPAVAAGTPWEDPWPRDMACMDLVVGELEDDGWLVNQTRMWMSAHWTVRAGWDWRAGEDRFFTHLLDGSRAANRLGWQWTIGAGTGKAYGFSRWQTEKRAPGLCGRCALRDACPIEDWPDDATAPARLPEPSPLLRSDPDVERTAGPSTTAELGEPEAVWLTAESLGDEDPALAAHPDLPAVFVLDRELLRGWQLSGKRLVFLAQTLADLGARRPLEVWLGDPVSVLSGRPVAATFTPVPGWRRRAAAIRPAVVHPWPWLVRPHTGSIGSFSAWRKRASR</sequence>
<feature type="site" description="Electron transfer via tryptophanyl radical" evidence="4">
    <location>
        <position position="186"/>
    </location>
</feature>
<dbReference type="InterPro" id="IPR002081">
    <property type="entry name" value="Cryptochrome/DNA_photolyase_1"/>
</dbReference>
<name>A0A2T4UGZ8_9ACTN</name>
<dbReference type="Gene3D" id="1.10.579.10">
    <property type="entry name" value="DNA Cyclobutane Dipyrimidine Photolyase, subunit A, domain 3"/>
    <property type="match status" value="1"/>
</dbReference>